<accession>A0A1A7Z396</accession>
<organism evidence="1">
    <name type="scientific">Iconisemion striatum</name>
    <dbReference type="NCBI Taxonomy" id="60296"/>
    <lineage>
        <taxon>Eukaryota</taxon>
        <taxon>Metazoa</taxon>
        <taxon>Chordata</taxon>
        <taxon>Craniata</taxon>
        <taxon>Vertebrata</taxon>
        <taxon>Euteleostomi</taxon>
        <taxon>Actinopterygii</taxon>
        <taxon>Neopterygii</taxon>
        <taxon>Teleostei</taxon>
        <taxon>Neoteleostei</taxon>
        <taxon>Acanthomorphata</taxon>
        <taxon>Ovalentaria</taxon>
        <taxon>Atherinomorphae</taxon>
        <taxon>Cyprinodontiformes</taxon>
        <taxon>Nothobranchiidae</taxon>
        <taxon>Iconisemion</taxon>
    </lineage>
</organism>
<reference evidence="1" key="1">
    <citation type="submission" date="2016-05" db="EMBL/GenBank/DDBJ databases">
        <authorList>
            <person name="Lavstsen T."/>
            <person name="Jespersen J.S."/>
        </authorList>
    </citation>
    <scope>NUCLEOTIDE SEQUENCE</scope>
    <source>
        <tissue evidence="1">Brain</tissue>
    </source>
</reference>
<evidence type="ECO:0000313" key="1">
    <source>
        <dbReference type="EMBL" id="SBP36660.1"/>
    </source>
</evidence>
<reference evidence="1" key="2">
    <citation type="submission" date="2016-06" db="EMBL/GenBank/DDBJ databases">
        <title>The genome of a short-lived fish provides insights into sex chromosome evolution and the genetic control of aging.</title>
        <authorList>
            <person name="Reichwald K."/>
            <person name="Felder M."/>
            <person name="Petzold A."/>
            <person name="Koch P."/>
            <person name="Groth M."/>
            <person name="Platzer M."/>
        </authorList>
    </citation>
    <scope>NUCLEOTIDE SEQUENCE</scope>
    <source>
        <tissue evidence="1">Brain</tissue>
    </source>
</reference>
<protein>
    <submittedName>
        <fullName evidence="1">Uncharacterized protein</fullName>
    </submittedName>
</protein>
<proteinExistence type="predicted"/>
<name>A0A1A7Z396_9TELE</name>
<feature type="non-terminal residue" evidence="1">
    <location>
        <position position="1"/>
    </location>
</feature>
<sequence>DSPSVHWQAAKLASKPFHCRSATLMLPVCSRLYTKYGTDAVRFPYS</sequence>
<gene>
    <name evidence="1" type="primary">Nfu_g_1_012874</name>
</gene>
<dbReference type="EMBL" id="HADX01014428">
    <property type="protein sequence ID" value="SBP36660.1"/>
    <property type="molecule type" value="Transcribed_RNA"/>
</dbReference>
<dbReference type="AlphaFoldDB" id="A0A1A7Z396"/>
<feature type="non-terminal residue" evidence="1">
    <location>
        <position position="46"/>
    </location>
</feature>